<dbReference type="AlphaFoldDB" id="A0A0F9TVZ7"/>
<sequence>MKITLVTVDYLKGESFPSLEKLIAIVKAAGIDTQEIDGVLTCVKGGLAVHPRDPLSEQQSIIYWDGE</sequence>
<comment type="caution">
    <text evidence="1">The sequence shown here is derived from an EMBL/GenBank/DDBJ whole genome shotgun (WGS) entry which is preliminary data.</text>
</comment>
<organism evidence="1">
    <name type="scientific">marine sediment metagenome</name>
    <dbReference type="NCBI Taxonomy" id="412755"/>
    <lineage>
        <taxon>unclassified sequences</taxon>
        <taxon>metagenomes</taxon>
        <taxon>ecological metagenomes</taxon>
    </lineage>
</organism>
<gene>
    <name evidence="1" type="ORF">LCGC14_0343150</name>
</gene>
<proteinExistence type="predicted"/>
<evidence type="ECO:0000313" key="1">
    <source>
        <dbReference type="EMBL" id="KKN79127.1"/>
    </source>
</evidence>
<accession>A0A0F9TVZ7</accession>
<reference evidence="1" key="1">
    <citation type="journal article" date="2015" name="Nature">
        <title>Complex archaea that bridge the gap between prokaryotes and eukaryotes.</title>
        <authorList>
            <person name="Spang A."/>
            <person name="Saw J.H."/>
            <person name="Jorgensen S.L."/>
            <person name="Zaremba-Niedzwiedzka K."/>
            <person name="Martijn J."/>
            <person name="Lind A.E."/>
            <person name="van Eijk R."/>
            <person name="Schleper C."/>
            <person name="Guy L."/>
            <person name="Ettema T.J."/>
        </authorList>
    </citation>
    <scope>NUCLEOTIDE SEQUENCE</scope>
</reference>
<name>A0A0F9TVZ7_9ZZZZ</name>
<dbReference type="EMBL" id="LAZR01000252">
    <property type="protein sequence ID" value="KKN79127.1"/>
    <property type="molecule type" value="Genomic_DNA"/>
</dbReference>
<protein>
    <submittedName>
        <fullName evidence="1">Uncharacterized protein</fullName>
    </submittedName>
</protein>